<dbReference type="Gene3D" id="3.40.50.300">
    <property type="entry name" value="P-loop containing nucleotide triphosphate hydrolases"/>
    <property type="match status" value="1"/>
</dbReference>
<dbReference type="SUPFAM" id="SSF52540">
    <property type="entry name" value="P-loop containing nucleoside triphosphate hydrolases"/>
    <property type="match status" value="1"/>
</dbReference>
<dbReference type="InterPro" id="IPR027417">
    <property type="entry name" value="P-loop_NTPase"/>
</dbReference>
<feature type="region of interest" description="Disordered" evidence="1">
    <location>
        <begin position="182"/>
        <end position="289"/>
    </location>
</feature>
<dbReference type="EMBL" id="JAHRHJ020000008">
    <property type="protein sequence ID" value="KAH9305502.1"/>
    <property type="molecule type" value="Genomic_DNA"/>
</dbReference>
<dbReference type="AlphaFoldDB" id="A0AA38FK96"/>
<dbReference type="GO" id="GO:0005739">
    <property type="term" value="C:mitochondrion"/>
    <property type="evidence" value="ECO:0007669"/>
    <property type="project" value="TreeGrafter"/>
</dbReference>
<dbReference type="PANTHER" id="PTHR46434">
    <property type="entry name" value="GENETIC INTERACTOR OF PROHIBITINS 3, MITOCHONDRIAL"/>
    <property type="match status" value="1"/>
</dbReference>
<feature type="non-terminal residue" evidence="3">
    <location>
        <position position="649"/>
    </location>
</feature>
<feature type="compositionally biased region" description="Acidic residues" evidence="1">
    <location>
        <begin position="254"/>
        <end position="289"/>
    </location>
</feature>
<dbReference type="Proteomes" id="UP000824469">
    <property type="component" value="Unassembled WGS sequence"/>
</dbReference>
<protein>
    <recommendedName>
        <fullName evidence="2">G domain-containing protein</fullName>
    </recommendedName>
</protein>
<gene>
    <name evidence="3" type="ORF">KI387_009906</name>
</gene>
<dbReference type="GO" id="GO:0009570">
    <property type="term" value="C:chloroplast stroma"/>
    <property type="evidence" value="ECO:0007669"/>
    <property type="project" value="TreeGrafter"/>
</dbReference>
<dbReference type="GO" id="GO:1901259">
    <property type="term" value="P:chloroplast rRNA processing"/>
    <property type="evidence" value="ECO:0007669"/>
    <property type="project" value="TreeGrafter"/>
</dbReference>
<feature type="compositionally biased region" description="Acidic residues" evidence="1">
    <location>
        <begin position="187"/>
        <end position="207"/>
    </location>
</feature>
<comment type="caution">
    <text evidence="3">The sequence shown here is derived from an EMBL/GenBank/DDBJ whole genome shotgun (WGS) entry which is preliminary data.</text>
</comment>
<name>A0AA38FK96_TAXCH</name>
<reference evidence="3 4" key="1">
    <citation type="journal article" date="2021" name="Nat. Plants">
        <title>The Taxus genome provides insights into paclitaxel biosynthesis.</title>
        <authorList>
            <person name="Xiong X."/>
            <person name="Gou J."/>
            <person name="Liao Q."/>
            <person name="Li Y."/>
            <person name="Zhou Q."/>
            <person name="Bi G."/>
            <person name="Li C."/>
            <person name="Du R."/>
            <person name="Wang X."/>
            <person name="Sun T."/>
            <person name="Guo L."/>
            <person name="Liang H."/>
            <person name="Lu P."/>
            <person name="Wu Y."/>
            <person name="Zhang Z."/>
            <person name="Ro D.K."/>
            <person name="Shang Y."/>
            <person name="Huang S."/>
            <person name="Yan J."/>
        </authorList>
    </citation>
    <scope>NUCLEOTIDE SEQUENCE [LARGE SCALE GENOMIC DNA]</scope>
    <source>
        <strain evidence="3">Ta-2019</strain>
    </source>
</reference>
<dbReference type="Pfam" id="PF01926">
    <property type="entry name" value="MMR_HSR1"/>
    <property type="match status" value="1"/>
</dbReference>
<evidence type="ECO:0000313" key="3">
    <source>
        <dbReference type="EMBL" id="KAH9305502.1"/>
    </source>
</evidence>
<dbReference type="GO" id="GO:0005525">
    <property type="term" value="F:GTP binding"/>
    <property type="evidence" value="ECO:0007669"/>
    <property type="project" value="InterPro"/>
</dbReference>
<dbReference type="CDD" id="cd01855">
    <property type="entry name" value="YqeH"/>
    <property type="match status" value="1"/>
</dbReference>
<evidence type="ECO:0000313" key="4">
    <source>
        <dbReference type="Proteomes" id="UP000824469"/>
    </source>
</evidence>
<feature type="compositionally biased region" description="Basic and acidic residues" evidence="1">
    <location>
        <begin position="237"/>
        <end position="250"/>
    </location>
</feature>
<feature type="compositionally biased region" description="Basic and acidic residues" evidence="1">
    <location>
        <begin position="208"/>
        <end position="228"/>
    </location>
</feature>
<proteinExistence type="predicted"/>
<dbReference type="InterPro" id="IPR050896">
    <property type="entry name" value="Mito_lipid_metab_GTPase"/>
</dbReference>
<evidence type="ECO:0000259" key="2">
    <source>
        <dbReference type="Pfam" id="PF01926"/>
    </source>
</evidence>
<feature type="region of interest" description="Disordered" evidence="1">
    <location>
        <begin position="70"/>
        <end position="92"/>
    </location>
</feature>
<dbReference type="InterPro" id="IPR006073">
    <property type="entry name" value="GTP-bd"/>
</dbReference>
<keyword evidence="4" id="KW-1185">Reference proteome</keyword>
<dbReference type="GO" id="GO:0009742">
    <property type="term" value="P:brassinosteroid mediated signaling pathway"/>
    <property type="evidence" value="ECO:0007669"/>
    <property type="project" value="TreeGrafter"/>
</dbReference>
<dbReference type="OMA" id="YGPICPG"/>
<organism evidence="3 4">
    <name type="scientific">Taxus chinensis</name>
    <name type="common">Chinese yew</name>
    <name type="synonym">Taxus wallichiana var. chinensis</name>
    <dbReference type="NCBI Taxonomy" id="29808"/>
    <lineage>
        <taxon>Eukaryota</taxon>
        <taxon>Viridiplantae</taxon>
        <taxon>Streptophyta</taxon>
        <taxon>Embryophyta</taxon>
        <taxon>Tracheophyta</taxon>
        <taxon>Spermatophyta</taxon>
        <taxon>Pinopsida</taxon>
        <taxon>Pinidae</taxon>
        <taxon>Conifers II</taxon>
        <taxon>Cupressales</taxon>
        <taxon>Taxaceae</taxon>
        <taxon>Taxus</taxon>
    </lineage>
</organism>
<evidence type="ECO:0000256" key="1">
    <source>
        <dbReference type="SAM" id="MobiDB-lite"/>
    </source>
</evidence>
<feature type="domain" description="G" evidence="2">
    <location>
        <begin position="502"/>
        <end position="579"/>
    </location>
</feature>
<accession>A0AA38FK96</accession>
<sequence>MTARLLDIAFFPKFLGLPFNKLPSTNPQRSCQFLNINSNCPRKTLQISSKHLENSKSIICRAAKDVKSRKPSSEKLSSSGAAGEGTVGFSQGRDEDADRLVCPGCGVFMQDKDPHAPGFFRRPLQNATSETLEVEEEDIDFFDNEEDHLNFDEAEDEELRNAMDGFEPARPEYDKFMEGDIETKDDFSEEDEDLSEFVDEEDLDEYQEEWRNNPKGKGFREETLELKSSKGRKNKTMAKEAALENLEKEQAQVNEDDDFFEEEEDDDDIFGEEDEGEEGGSWNEDDIDWDLSDSPSMENEENEWKRKLQLDAFAPAGPGFGNVTDETLKARALKREKKKKARAERKKREEEEDMVVVCARCHCLRHYGDVKNQRTDNLLPEFDFESAIGNRLMKWSGIGRTVVVMVVDVVDFDGSFPRRAAKVLSDALRKSRGLRLIMVVTKADLLPGQISPARLDRWVRIRARAAGAPKLSGVFMVSAHKDIGVRNLIAHFKDLAGPRGNVWVIGAQNAGKSTLINAIGKKDGRKVTHLTEAAVPGTTLGIIRIGGILPAKAKLYDTPGLLHPYQMTMRLNREEQKMIEIRKQLKPRTYRVKVGQAVHIGGLIRLDVDQASVETIYVTVWASVHVSMHLGKVETANEIKEKHFGIRLQ</sequence>
<dbReference type="PANTHER" id="PTHR46434:SF3">
    <property type="entry name" value="GTP-BINDING PROTEIN BRASSINAZOLE INSENSITIVE PALE GREEN 2, CHLOROPLASTIC"/>
    <property type="match status" value="1"/>
</dbReference>